<sequence length="489" mass="54112">MPDPSGAKYHPRTDRRSALGPGEPGGDQDDCRHALDGCGSLGRRAGFQYSTRGIVVRYAWQMGDFLPKPGMISHQLWHANRRTNRRWMMMRMRCIRGLSLLLILVYGSALADKRTEFRQAYEQYQSAVAGGDKAVALGAAREAYRLGLKIYGKDSMNVVRLSLNYAGLLNDTGDFRNARKVLKKKLNIIEDAGGDASDLELVLYELGRAEFDWANPKRGLAYFDRSVQSVSEADVGRRATRSFSIGSHLLKQQGDRHTKPYFETAHQGFKEILQPHDIRLGLASYHRGLWAYREKRLDDAVAFLDEALIAFSSESEPMTDFERPVRQMLITLHEGAGASDLATPHVLAFGRAQDWQGRPDPLYMDTTPTMMMAKSGIQGDVGLLFGIDEMGNVTDLSVASSTNFELNDLATEVMSTARFAPQFQGDVPVETQNVSYTLTFDFTVPQQTPKLGGMPESRGFPDEGGYRSGQSEEFIGSGPQAIGGKSGGK</sequence>
<dbReference type="Pfam" id="PF03544">
    <property type="entry name" value="TonB_C"/>
    <property type="match status" value="1"/>
</dbReference>
<dbReference type="InterPro" id="IPR011990">
    <property type="entry name" value="TPR-like_helical_dom_sf"/>
</dbReference>
<keyword evidence="2 6" id="KW-0812">Transmembrane</keyword>
<feature type="domain" description="TonB C-terminal" evidence="7">
    <location>
        <begin position="373"/>
        <end position="441"/>
    </location>
</feature>
<evidence type="ECO:0000259" key="7">
    <source>
        <dbReference type="Pfam" id="PF03544"/>
    </source>
</evidence>
<keyword evidence="4 6" id="KW-0472">Membrane</keyword>
<feature type="region of interest" description="Disordered" evidence="5">
    <location>
        <begin position="1"/>
        <end position="29"/>
    </location>
</feature>
<dbReference type="EMBL" id="NTKD01000086">
    <property type="protein sequence ID" value="PDH35652.1"/>
    <property type="molecule type" value="Genomic_DNA"/>
</dbReference>
<evidence type="ECO:0000256" key="4">
    <source>
        <dbReference type="ARBA" id="ARBA00023136"/>
    </source>
</evidence>
<protein>
    <recommendedName>
        <fullName evidence="7">TonB C-terminal domain-containing protein</fullName>
    </recommendedName>
</protein>
<dbReference type="Gene3D" id="1.25.40.10">
    <property type="entry name" value="Tetratricopeptide repeat domain"/>
    <property type="match status" value="1"/>
</dbReference>
<dbReference type="InterPro" id="IPR006260">
    <property type="entry name" value="TonB/TolA_C"/>
</dbReference>
<comment type="subcellular location">
    <subcellularLocation>
        <location evidence="1">Membrane</location>
        <topology evidence="1">Single-pass membrane protein</topology>
    </subcellularLocation>
</comment>
<dbReference type="Gene3D" id="3.30.1150.10">
    <property type="match status" value="1"/>
</dbReference>
<evidence type="ECO:0000256" key="2">
    <source>
        <dbReference type="ARBA" id="ARBA00022692"/>
    </source>
</evidence>
<evidence type="ECO:0000313" key="9">
    <source>
        <dbReference type="Proteomes" id="UP000219327"/>
    </source>
</evidence>
<dbReference type="SUPFAM" id="SSF74653">
    <property type="entry name" value="TolA/TonB C-terminal domain"/>
    <property type="match status" value="1"/>
</dbReference>
<organism evidence="8 9">
    <name type="scientific">OM182 bacterium MED-G24</name>
    <dbReference type="NCBI Taxonomy" id="1986255"/>
    <lineage>
        <taxon>Bacteria</taxon>
        <taxon>Pseudomonadati</taxon>
        <taxon>Pseudomonadota</taxon>
        <taxon>Gammaproteobacteria</taxon>
        <taxon>OMG group</taxon>
        <taxon>OM182 clade</taxon>
    </lineage>
</organism>
<dbReference type="GO" id="GO:0016020">
    <property type="term" value="C:membrane"/>
    <property type="evidence" value="ECO:0007669"/>
    <property type="project" value="UniProtKB-SubCell"/>
</dbReference>
<evidence type="ECO:0000313" key="8">
    <source>
        <dbReference type="EMBL" id="PDH35652.1"/>
    </source>
</evidence>
<keyword evidence="3 6" id="KW-1133">Transmembrane helix</keyword>
<evidence type="ECO:0000256" key="3">
    <source>
        <dbReference type="ARBA" id="ARBA00022989"/>
    </source>
</evidence>
<accession>A0A2A5WGV7</accession>
<name>A0A2A5WGV7_9GAMM</name>
<dbReference type="NCBIfam" id="TIGR01352">
    <property type="entry name" value="tonB_Cterm"/>
    <property type="match status" value="1"/>
</dbReference>
<gene>
    <name evidence="8" type="ORF">CNE99_10860</name>
</gene>
<evidence type="ECO:0000256" key="5">
    <source>
        <dbReference type="SAM" id="MobiDB-lite"/>
    </source>
</evidence>
<feature type="transmembrane region" description="Helical" evidence="6">
    <location>
        <begin position="94"/>
        <end position="111"/>
    </location>
</feature>
<comment type="caution">
    <text evidence="8">The sequence shown here is derived from an EMBL/GenBank/DDBJ whole genome shotgun (WGS) entry which is preliminary data.</text>
</comment>
<proteinExistence type="predicted"/>
<evidence type="ECO:0000256" key="1">
    <source>
        <dbReference type="ARBA" id="ARBA00004167"/>
    </source>
</evidence>
<reference evidence="8 9" key="1">
    <citation type="submission" date="2017-08" db="EMBL/GenBank/DDBJ databases">
        <title>Fine stratification of microbial communities through a metagenomic profile of the photic zone.</title>
        <authorList>
            <person name="Haro-Moreno J.M."/>
            <person name="Lopez-Perez M."/>
            <person name="De La Torre J."/>
            <person name="Picazo A."/>
            <person name="Camacho A."/>
            <person name="Rodriguez-Valera F."/>
        </authorList>
    </citation>
    <scope>NUCLEOTIDE SEQUENCE [LARGE SCALE GENOMIC DNA]</scope>
    <source>
        <strain evidence="8">MED-G24</strain>
    </source>
</reference>
<evidence type="ECO:0000256" key="6">
    <source>
        <dbReference type="SAM" id="Phobius"/>
    </source>
</evidence>
<feature type="region of interest" description="Disordered" evidence="5">
    <location>
        <begin position="445"/>
        <end position="489"/>
    </location>
</feature>
<dbReference type="AlphaFoldDB" id="A0A2A5WGV7"/>
<dbReference type="SUPFAM" id="SSF48452">
    <property type="entry name" value="TPR-like"/>
    <property type="match status" value="1"/>
</dbReference>
<dbReference type="Proteomes" id="UP000219327">
    <property type="component" value="Unassembled WGS sequence"/>
</dbReference>
<dbReference type="GO" id="GO:0055085">
    <property type="term" value="P:transmembrane transport"/>
    <property type="evidence" value="ECO:0007669"/>
    <property type="project" value="InterPro"/>
</dbReference>
<dbReference type="InterPro" id="IPR037682">
    <property type="entry name" value="TonB_C"/>
</dbReference>